<gene>
    <name evidence="3" type="ORF">B7700_02475</name>
</gene>
<sequence length="411" mass="45935">MRVYKKMENRLKLLNKLLVVVCSTLGLFSLVNSVQADSTDYNQLLPQITEKWESKHLFENNANRLGYALMDIDKNGTEELLIGLKNREKWELFEVYYMNDNTPTPLFDRFWDTSLRMGTVIDTYTDGSIIVFESSPGIMSYRLFQLSKENKEPTLIKKGEFRAGEGDLDDLNLDSKTKIDTSTIEYTSLNLPIIGDNMDPNPPMPKSLMDAKIGDEIPLPLELVGTWINKEPNNGTKPGRASSLILGEDGSYTGTFKDGDIRGKVSRLKKVSENGFIVLKDDQEEQEFAFSVGLGGGLPPGERIDLGMVLEGRTLFSVSWRVKEGAEDYSKPTKQVAFVNPTYGPKKIEEKAEQEVAKQGDTVAESTQDSSEEIKSEQKQFGNIPVFGIVAGAGLVLVVILSIFLFKNKTR</sequence>
<accession>A0A1X1K8F4</accession>
<reference evidence="3 4" key="1">
    <citation type="journal article" date="2016" name="Eur. J. Clin. Microbiol. Infect. Dis.">
        <title>Whole genome sequencing as a tool for phylogenetic analysis of clinical strains of Mitis group streptococci.</title>
        <authorList>
            <person name="Rasmussen L.H."/>
            <person name="Dargis R."/>
            <person name="Hojholt K."/>
            <person name="Christensen J.J."/>
            <person name="Skovgaard O."/>
            <person name="Justesen U.S."/>
            <person name="Rosenvinge F.S."/>
            <person name="Moser C."/>
            <person name="Lukjancenko O."/>
            <person name="Rasmussen S."/>
            <person name="Nielsen X.C."/>
        </authorList>
    </citation>
    <scope>NUCLEOTIDE SEQUENCE [LARGE SCALE GENOMIC DNA]</scope>
    <source>
        <strain evidence="3 4">RH_50275_09</strain>
    </source>
</reference>
<dbReference type="Proteomes" id="UP000193929">
    <property type="component" value="Unassembled WGS sequence"/>
</dbReference>
<evidence type="ECO:0000313" key="4">
    <source>
        <dbReference type="Proteomes" id="UP000193929"/>
    </source>
</evidence>
<feature type="signal peptide" evidence="2">
    <location>
        <begin position="1"/>
        <end position="36"/>
    </location>
</feature>
<feature type="transmembrane region" description="Helical" evidence="1">
    <location>
        <begin position="384"/>
        <end position="406"/>
    </location>
</feature>
<evidence type="ECO:0000256" key="1">
    <source>
        <dbReference type="SAM" id="Phobius"/>
    </source>
</evidence>
<proteinExistence type="predicted"/>
<dbReference type="AlphaFoldDB" id="A0A1X1K8F4"/>
<keyword evidence="2" id="KW-0732">Signal</keyword>
<feature type="chain" id="PRO_5012416803" evidence="2">
    <location>
        <begin position="37"/>
        <end position="411"/>
    </location>
</feature>
<protein>
    <submittedName>
        <fullName evidence="3">Uncharacterized protein</fullName>
    </submittedName>
</protein>
<keyword evidence="1" id="KW-1133">Transmembrane helix</keyword>
<dbReference type="EMBL" id="NCVF01000019">
    <property type="protein sequence ID" value="ORO95703.1"/>
    <property type="molecule type" value="Genomic_DNA"/>
</dbReference>
<evidence type="ECO:0000256" key="2">
    <source>
        <dbReference type="SAM" id="SignalP"/>
    </source>
</evidence>
<comment type="caution">
    <text evidence="3">The sequence shown here is derived from an EMBL/GenBank/DDBJ whole genome shotgun (WGS) entry which is preliminary data.</text>
</comment>
<organism evidence="3 4">
    <name type="scientific">Streptococcus mitis</name>
    <dbReference type="NCBI Taxonomy" id="28037"/>
    <lineage>
        <taxon>Bacteria</taxon>
        <taxon>Bacillati</taxon>
        <taxon>Bacillota</taxon>
        <taxon>Bacilli</taxon>
        <taxon>Lactobacillales</taxon>
        <taxon>Streptococcaceae</taxon>
        <taxon>Streptococcus</taxon>
        <taxon>Streptococcus mitis group</taxon>
    </lineage>
</organism>
<keyword evidence="1" id="KW-0472">Membrane</keyword>
<keyword evidence="1" id="KW-0812">Transmembrane</keyword>
<evidence type="ECO:0000313" key="3">
    <source>
        <dbReference type="EMBL" id="ORO95703.1"/>
    </source>
</evidence>
<name>A0A1X1K8F4_STRMT</name>